<protein>
    <submittedName>
        <fullName evidence="1">Uncharacterized protein</fullName>
    </submittedName>
</protein>
<sequence>MARSKISKFGFIDIEMRDEDNNVVYKRRGLTLGNGIRLFGKFLQEKYGIKILSTNSSGDYLERKLGIKGFSAHEETKEDCY</sequence>
<comment type="caution">
    <text evidence="1">The sequence shown here is derived from an EMBL/GenBank/DDBJ whole genome shotgun (WGS) entry which is preliminary data.</text>
</comment>
<name>A0A0F9QAF6_9ZZZZ</name>
<organism evidence="1">
    <name type="scientific">marine sediment metagenome</name>
    <dbReference type="NCBI Taxonomy" id="412755"/>
    <lineage>
        <taxon>unclassified sequences</taxon>
        <taxon>metagenomes</taxon>
        <taxon>ecological metagenomes</taxon>
    </lineage>
</organism>
<evidence type="ECO:0000313" key="1">
    <source>
        <dbReference type="EMBL" id="KKN02323.1"/>
    </source>
</evidence>
<accession>A0A0F9QAF6</accession>
<dbReference type="AlphaFoldDB" id="A0A0F9QAF6"/>
<reference evidence="1" key="1">
    <citation type="journal article" date="2015" name="Nature">
        <title>Complex archaea that bridge the gap between prokaryotes and eukaryotes.</title>
        <authorList>
            <person name="Spang A."/>
            <person name="Saw J.H."/>
            <person name="Jorgensen S.L."/>
            <person name="Zaremba-Niedzwiedzka K."/>
            <person name="Martijn J."/>
            <person name="Lind A.E."/>
            <person name="van Eijk R."/>
            <person name="Schleper C."/>
            <person name="Guy L."/>
            <person name="Ettema T.J."/>
        </authorList>
    </citation>
    <scope>NUCLEOTIDE SEQUENCE</scope>
</reference>
<proteinExistence type="predicted"/>
<dbReference type="EMBL" id="LAZR01005161">
    <property type="protein sequence ID" value="KKN02323.1"/>
    <property type="molecule type" value="Genomic_DNA"/>
</dbReference>
<gene>
    <name evidence="1" type="ORF">LCGC14_1118780</name>
</gene>